<dbReference type="AlphaFoldDB" id="E8V760"/>
<dbReference type="PANTHER" id="PTHR42920:SF5">
    <property type="entry name" value="EAMA DOMAIN-CONTAINING PROTEIN"/>
    <property type="match status" value="1"/>
</dbReference>
<dbReference type="PANTHER" id="PTHR42920">
    <property type="entry name" value="OS03G0707200 PROTEIN-RELATED"/>
    <property type="match status" value="1"/>
</dbReference>
<dbReference type="KEGG" id="tsa:AciPR4_0867"/>
<comment type="subcellular location">
    <subcellularLocation>
        <location evidence="1">Cell membrane</location>
        <topology evidence="1">Multi-pass membrane protein</topology>
    </subcellularLocation>
</comment>
<evidence type="ECO:0000256" key="6">
    <source>
        <dbReference type="SAM" id="Phobius"/>
    </source>
</evidence>
<feature type="transmembrane region" description="Helical" evidence="6">
    <location>
        <begin position="66"/>
        <end position="84"/>
    </location>
</feature>
<dbReference type="RefSeq" id="WP_013567433.1">
    <property type="nucleotide sequence ID" value="NC_014963.1"/>
</dbReference>
<feature type="transmembrane region" description="Helical" evidence="6">
    <location>
        <begin position="7"/>
        <end position="27"/>
    </location>
</feature>
<feature type="transmembrane region" description="Helical" evidence="6">
    <location>
        <begin position="152"/>
        <end position="171"/>
    </location>
</feature>
<dbReference type="eggNOG" id="COG0697">
    <property type="taxonomic scope" value="Bacteria"/>
</dbReference>
<keyword evidence="9" id="KW-1185">Reference proteome</keyword>
<dbReference type="InterPro" id="IPR037185">
    <property type="entry name" value="EmrE-like"/>
</dbReference>
<dbReference type="InterPro" id="IPR051258">
    <property type="entry name" value="Diverse_Substrate_Transporter"/>
</dbReference>
<dbReference type="HOGENOM" id="CLU_033863_4_4_0"/>
<evidence type="ECO:0000256" key="4">
    <source>
        <dbReference type="ARBA" id="ARBA00022989"/>
    </source>
</evidence>
<reference evidence="8 9" key="1">
    <citation type="journal article" date="2012" name="Stand. Genomic Sci.">
        <title>Complete genome sequence of Terriglobus saanensis type strain SP1PR4(T), an Acidobacteria from tundra soil.</title>
        <authorList>
            <person name="Rawat S.R."/>
            <person name="Mannisto M.K."/>
            <person name="Starovoytov V."/>
            <person name="Goodwin L."/>
            <person name="Nolan M."/>
            <person name="Hauser L."/>
            <person name="Land M."/>
            <person name="Davenport K.W."/>
            <person name="Woyke T."/>
            <person name="Haggblom M.M."/>
        </authorList>
    </citation>
    <scope>NUCLEOTIDE SEQUENCE</scope>
    <source>
        <strain evidence="9">ATCC BAA-1853 / DSM 23119 / SP1PR4</strain>
    </source>
</reference>
<dbReference type="OrthoDB" id="111528at2"/>
<feature type="transmembrane region" description="Helical" evidence="6">
    <location>
        <begin position="249"/>
        <end position="267"/>
    </location>
</feature>
<feature type="transmembrane region" description="Helical" evidence="6">
    <location>
        <begin position="216"/>
        <end position="237"/>
    </location>
</feature>
<evidence type="ECO:0000256" key="1">
    <source>
        <dbReference type="ARBA" id="ARBA00004651"/>
    </source>
</evidence>
<organism evidence="8 9">
    <name type="scientific">Terriglobus saanensis (strain ATCC BAA-1853 / DSM 23119 / SP1PR4)</name>
    <dbReference type="NCBI Taxonomy" id="401053"/>
    <lineage>
        <taxon>Bacteria</taxon>
        <taxon>Pseudomonadati</taxon>
        <taxon>Acidobacteriota</taxon>
        <taxon>Terriglobia</taxon>
        <taxon>Terriglobales</taxon>
        <taxon>Acidobacteriaceae</taxon>
        <taxon>Terriglobus</taxon>
    </lineage>
</organism>
<dbReference type="SUPFAM" id="SSF103481">
    <property type="entry name" value="Multidrug resistance efflux transporter EmrE"/>
    <property type="match status" value="2"/>
</dbReference>
<feature type="transmembrane region" description="Helical" evidence="6">
    <location>
        <begin position="183"/>
        <end position="204"/>
    </location>
</feature>
<feature type="transmembrane region" description="Helical" evidence="6">
    <location>
        <begin position="122"/>
        <end position="140"/>
    </location>
</feature>
<dbReference type="Proteomes" id="UP000006844">
    <property type="component" value="Chromosome"/>
</dbReference>
<feature type="domain" description="EamA" evidence="7">
    <location>
        <begin position="15"/>
        <end position="139"/>
    </location>
</feature>
<feature type="transmembrane region" description="Helical" evidence="6">
    <location>
        <begin position="39"/>
        <end position="57"/>
    </location>
</feature>
<evidence type="ECO:0000256" key="3">
    <source>
        <dbReference type="ARBA" id="ARBA00022692"/>
    </source>
</evidence>
<feature type="transmembrane region" description="Helical" evidence="6">
    <location>
        <begin position="96"/>
        <end position="115"/>
    </location>
</feature>
<protein>
    <recommendedName>
        <fullName evidence="7">EamA domain-containing protein</fullName>
    </recommendedName>
</protein>
<dbReference type="GO" id="GO:0005886">
    <property type="term" value="C:plasma membrane"/>
    <property type="evidence" value="ECO:0007669"/>
    <property type="project" value="UniProtKB-SubCell"/>
</dbReference>
<feature type="domain" description="EamA" evidence="7">
    <location>
        <begin position="154"/>
        <end position="289"/>
    </location>
</feature>
<gene>
    <name evidence="8" type="ordered locus">AciPR4_0867</name>
</gene>
<accession>E8V760</accession>
<dbReference type="STRING" id="401053.AciPR4_0867"/>
<proteinExistence type="predicted"/>
<evidence type="ECO:0000313" key="9">
    <source>
        <dbReference type="Proteomes" id="UP000006844"/>
    </source>
</evidence>
<name>E8V760_TERSS</name>
<keyword evidence="4 6" id="KW-1133">Transmembrane helix</keyword>
<evidence type="ECO:0000259" key="7">
    <source>
        <dbReference type="Pfam" id="PF00892"/>
    </source>
</evidence>
<evidence type="ECO:0000256" key="5">
    <source>
        <dbReference type="ARBA" id="ARBA00023136"/>
    </source>
</evidence>
<dbReference type="Pfam" id="PF00892">
    <property type="entry name" value="EamA"/>
    <property type="match status" value="2"/>
</dbReference>
<dbReference type="InterPro" id="IPR000620">
    <property type="entry name" value="EamA_dom"/>
</dbReference>
<evidence type="ECO:0000313" key="8">
    <source>
        <dbReference type="EMBL" id="ADV81700.1"/>
    </source>
</evidence>
<keyword evidence="2" id="KW-1003">Cell membrane</keyword>
<feature type="transmembrane region" description="Helical" evidence="6">
    <location>
        <begin position="273"/>
        <end position="290"/>
    </location>
</feature>
<sequence>MPIRHRNLGFAACGCAGALWGTGFFFGKIALREMSVGHMVFYRFFFAIVALVPLLILHRPTFDRRAWGWLALGSFLGVPLQFLFQFKGLSLTTVAHASLMVGTMPVILAVGAAVFAHERMDLLGWTSLAVSTCGATLIALGASHSTHGGPTVAGDLLVVFSLCIALFWILINKKLMAHHTSIAVTAWGLLAGFVMLAVWTPLAYGLPPVHGISARAWMALAASGVLCTAATTMLWNWGMQQVPASQAGVFLNLEPLMGSVLGILLLHETLGPSAWVGGTMIVLAAVVLTTRSRTEVVGAELASALVTE</sequence>
<dbReference type="EMBL" id="CP002467">
    <property type="protein sequence ID" value="ADV81700.1"/>
    <property type="molecule type" value="Genomic_DNA"/>
</dbReference>
<evidence type="ECO:0000256" key="2">
    <source>
        <dbReference type="ARBA" id="ARBA00022475"/>
    </source>
</evidence>
<keyword evidence="3 6" id="KW-0812">Transmembrane</keyword>
<keyword evidence="5 6" id="KW-0472">Membrane</keyword>